<accession>A0A1E8CGR8</accession>
<gene>
    <name evidence="2" type="ORF">PHACT_12685</name>
</gene>
<name>A0A1E8CGR8_9GAMM</name>
<proteinExistence type="predicted"/>
<protein>
    <submittedName>
        <fullName evidence="2">Uncharacterized protein</fullName>
    </submittedName>
</protein>
<evidence type="ECO:0000256" key="1">
    <source>
        <dbReference type="SAM" id="Phobius"/>
    </source>
</evidence>
<keyword evidence="1" id="KW-1133">Transmembrane helix</keyword>
<sequence>MYDFVVANPEAASYIALISASVSALVSMIFTALINHKFALWRQRREEFNEIADRIDARIQVSPTMAWLTFAQSDIRNFDRRAGFIRRWRFHRIHGLFNEEQQKGKKDPRSGEHTLEGCDLAKMRQLALALRKQVRRK</sequence>
<feature type="transmembrane region" description="Helical" evidence="1">
    <location>
        <begin position="12"/>
        <end position="35"/>
    </location>
</feature>
<comment type="caution">
    <text evidence="2">The sequence shown here is derived from an EMBL/GenBank/DDBJ whole genome shotgun (WGS) entry which is preliminary data.</text>
</comment>
<reference evidence="3" key="1">
    <citation type="submission" date="2016-07" db="EMBL/GenBank/DDBJ databases">
        <authorList>
            <person name="Florea S."/>
            <person name="Webb J.S."/>
            <person name="Jaromczyk J."/>
            <person name="Schardl C.L."/>
        </authorList>
    </citation>
    <scope>NUCLEOTIDE SEQUENCE [LARGE SCALE GENOMIC DNA]</scope>
    <source>
        <strain evidence="3">KCTC 42131</strain>
    </source>
</reference>
<organism evidence="2 3">
    <name type="scientific">Pseudohongiella acticola</name>
    <dbReference type="NCBI Taxonomy" id="1524254"/>
    <lineage>
        <taxon>Bacteria</taxon>
        <taxon>Pseudomonadati</taxon>
        <taxon>Pseudomonadota</taxon>
        <taxon>Gammaproteobacteria</taxon>
        <taxon>Pseudomonadales</taxon>
        <taxon>Pseudohongiellaceae</taxon>
        <taxon>Pseudohongiella</taxon>
    </lineage>
</organism>
<keyword evidence="1" id="KW-0812">Transmembrane</keyword>
<evidence type="ECO:0000313" key="2">
    <source>
        <dbReference type="EMBL" id="OFE11407.1"/>
    </source>
</evidence>
<keyword evidence="3" id="KW-1185">Reference proteome</keyword>
<keyword evidence="1" id="KW-0472">Membrane</keyword>
<dbReference type="Proteomes" id="UP000175669">
    <property type="component" value="Unassembled WGS sequence"/>
</dbReference>
<dbReference type="AlphaFoldDB" id="A0A1E8CGR8"/>
<dbReference type="EMBL" id="MASR01000002">
    <property type="protein sequence ID" value="OFE11407.1"/>
    <property type="molecule type" value="Genomic_DNA"/>
</dbReference>
<evidence type="ECO:0000313" key="3">
    <source>
        <dbReference type="Proteomes" id="UP000175669"/>
    </source>
</evidence>